<protein>
    <submittedName>
        <fullName evidence="1">Uncharacterized protein</fullName>
    </submittedName>
</protein>
<name>A0ABV2AFJ4_9EUKA</name>
<evidence type="ECO:0000313" key="2">
    <source>
        <dbReference type="Proteomes" id="UP001439008"/>
    </source>
</evidence>
<accession>A0ABV2AFJ4</accession>
<gene>
    <name evidence="1" type="ORF">MHBO_000436</name>
</gene>
<comment type="caution">
    <text evidence="1">The sequence shown here is derived from an EMBL/GenBank/DDBJ whole genome shotgun (WGS) entry which is preliminary data.</text>
</comment>
<sequence>MFESMIVDVRSEIYVEPTDEFILSCDDDKSDFILYGPFLVPKITLICNHRVLSIIQSPDTDFYQYGELSCLRFIVIHIIYFCYL</sequence>
<organism evidence="1 2">
    <name type="scientific">Bonamia ostreae</name>
    <dbReference type="NCBI Taxonomy" id="126728"/>
    <lineage>
        <taxon>Eukaryota</taxon>
        <taxon>Sar</taxon>
        <taxon>Rhizaria</taxon>
        <taxon>Endomyxa</taxon>
        <taxon>Ascetosporea</taxon>
        <taxon>Haplosporida</taxon>
        <taxon>Bonamia</taxon>
    </lineage>
</organism>
<keyword evidence="2" id="KW-1185">Reference proteome</keyword>
<dbReference type="Proteomes" id="UP001439008">
    <property type="component" value="Unassembled WGS sequence"/>
</dbReference>
<reference evidence="1 2" key="1">
    <citation type="journal article" date="2024" name="BMC Biol.">
        <title>Comparative genomics of Ascetosporea gives new insight into the evolutionary basis for animal parasitism in Rhizaria.</title>
        <authorList>
            <person name="Hiltunen Thoren M."/>
            <person name="Onut-Brannstrom I."/>
            <person name="Alfjorden A."/>
            <person name="Peckova H."/>
            <person name="Swords F."/>
            <person name="Hooper C."/>
            <person name="Holzer A.S."/>
            <person name="Bass D."/>
            <person name="Burki F."/>
        </authorList>
    </citation>
    <scope>NUCLEOTIDE SEQUENCE [LARGE SCALE GENOMIC DNA]</scope>
    <source>
        <strain evidence="1">20-A016</strain>
    </source>
</reference>
<proteinExistence type="predicted"/>
<evidence type="ECO:0000313" key="1">
    <source>
        <dbReference type="EMBL" id="MES1918471.1"/>
    </source>
</evidence>
<dbReference type="EMBL" id="JBDODL010000068">
    <property type="protein sequence ID" value="MES1918471.1"/>
    <property type="molecule type" value="Genomic_DNA"/>
</dbReference>